<dbReference type="STRING" id="1764295.A0A5B8MRN1"/>
<dbReference type="GO" id="GO:0005634">
    <property type="term" value="C:nucleus"/>
    <property type="evidence" value="ECO:0007669"/>
    <property type="project" value="UniProtKB-SubCell"/>
</dbReference>
<dbReference type="Pfam" id="PF10294">
    <property type="entry name" value="Methyltransf_16"/>
    <property type="match status" value="1"/>
</dbReference>
<dbReference type="AlphaFoldDB" id="A0A5B8MRN1"/>
<keyword evidence="7" id="KW-0949">S-adenosyl-L-methionine</keyword>
<dbReference type="GO" id="GO:0018064">
    <property type="term" value="F:protein-L-histidine N-tele-methyltransferase activity"/>
    <property type="evidence" value="ECO:0007669"/>
    <property type="project" value="UniProtKB-EC"/>
</dbReference>
<evidence type="ECO:0000256" key="6">
    <source>
        <dbReference type="ARBA" id="ARBA00022679"/>
    </source>
</evidence>
<protein>
    <recommendedName>
        <fullName evidence="3">protein-histidine N-methyltransferase</fullName>
        <ecNumber evidence="3">2.1.1.85</ecNumber>
    </recommendedName>
</protein>
<dbReference type="PANTHER" id="PTHR14614">
    <property type="entry name" value="HEPATOCELLULAR CARCINOMA-ASSOCIATED ANTIGEN"/>
    <property type="match status" value="1"/>
</dbReference>
<accession>A0A5B8MRN1</accession>
<dbReference type="GO" id="GO:0005737">
    <property type="term" value="C:cytoplasm"/>
    <property type="evidence" value="ECO:0007669"/>
    <property type="project" value="UniProtKB-SubCell"/>
</dbReference>
<dbReference type="Proteomes" id="UP000316726">
    <property type="component" value="Chromosome 10"/>
</dbReference>
<dbReference type="GO" id="GO:0032259">
    <property type="term" value="P:methylation"/>
    <property type="evidence" value="ECO:0007669"/>
    <property type="project" value="UniProtKB-KW"/>
</dbReference>
<evidence type="ECO:0000313" key="12">
    <source>
        <dbReference type="Proteomes" id="UP000316726"/>
    </source>
</evidence>
<dbReference type="EMBL" id="CP031043">
    <property type="protein sequence ID" value="QDZ23388.1"/>
    <property type="molecule type" value="Genomic_DNA"/>
</dbReference>
<evidence type="ECO:0000256" key="9">
    <source>
        <dbReference type="ARBA" id="ARBA00038126"/>
    </source>
</evidence>
<keyword evidence="12" id="KW-1185">Reference proteome</keyword>
<dbReference type="PANTHER" id="PTHR14614:SF39">
    <property type="entry name" value="HISTIDINE PROTEIN METHYLTRANSFERASE 1 HOMOLOG"/>
    <property type="match status" value="1"/>
</dbReference>
<evidence type="ECO:0000256" key="7">
    <source>
        <dbReference type="ARBA" id="ARBA00022691"/>
    </source>
</evidence>
<keyword evidence="4" id="KW-0963">Cytoplasm</keyword>
<gene>
    <name evidence="11" type="ORF">A3770_10p59060</name>
</gene>
<evidence type="ECO:0000256" key="8">
    <source>
        <dbReference type="ARBA" id="ARBA00023242"/>
    </source>
</evidence>
<dbReference type="SUPFAM" id="SSF53335">
    <property type="entry name" value="S-adenosyl-L-methionine-dependent methyltransferases"/>
    <property type="match status" value="1"/>
</dbReference>
<comment type="subcellular location">
    <subcellularLocation>
        <location evidence="2">Cytoplasm</location>
    </subcellularLocation>
    <subcellularLocation>
        <location evidence="1">Nucleus</location>
    </subcellularLocation>
</comment>
<comment type="similarity">
    <text evidence="9">Belongs to the methyltransferase superfamily. METTL18 family.</text>
</comment>
<evidence type="ECO:0000256" key="1">
    <source>
        <dbReference type="ARBA" id="ARBA00004123"/>
    </source>
</evidence>
<evidence type="ECO:0000256" key="10">
    <source>
        <dbReference type="SAM" id="MobiDB-lite"/>
    </source>
</evidence>
<evidence type="ECO:0000313" key="11">
    <source>
        <dbReference type="EMBL" id="QDZ23388.1"/>
    </source>
</evidence>
<keyword evidence="6 11" id="KW-0808">Transferase</keyword>
<evidence type="ECO:0000256" key="5">
    <source>
        <dbReference type="ARBA" id="ARBA00022603"/>
    </source>
</evidence>
<dbReference type="EC" id="2.1.1.85" evidence="3"/>
<organism evidence="11 12">
    <name type="scientific">Chloropicon primus</name>
    <dbReference type="NCBI Taxonomy" id="1764295"/>
    <lineage>
        <taxon>Eukaryota</taxon>
        <taxon>Viridiplantae</taxon>
        <taxon>Chlorophyta</taxon>
        <taxon>Chloropicophyceae</taxon>
        <taxon>Chloropicales</taxon>
        <taxon>Chloropicaceae</taxon>
        <taxon>Chloropicon</taxon>
    </lineage>
</organism>
<dbReference type="InterPro" id="IPR029063">
    <property type="entry name" value="SAM-dependent_MTases_sf"/>
</dbReference>
<dbReference type="OrthoDB" id="1723750at2759"/>
<keyword evidence="5 11" id="KW-0489">Methyltransferase</keyword>
<evidence type="ECO:0000256" key="3">
    <source>
        <dbReference type="ARBA" id="ARBA00012533"/>
    </source>
</evidence>
<feature type="compositionally biased region" description="Basic and acidic residues" evidence="10">
    <location>
        <begin position="17"/>
        <end position="35"/>
    </location>
</feature>
<proteinExistence type="inferred from homology"/>
<name>A0A5B8MRN1_9CHLO</name>
<reference evidence="11 12" key="1">
    <citation type="submission" date="2018-07" db="EMBL/GenBank/DDBJ databases">
        <title>The complete nuclear genome of the prasinophyte Chloropicon primus (CCMP1205).</title>
        <authorList>
            <person name="Pombert J.-F."/>
            <person name="Otis C."/>
            <person name="Turmel M."/>
            <person name="Lemieux C."/>
        </authorList>
    </citation>
    <scope>NUCLEOTIDE SEQUENCE [LARGE SCALE GENOMIC DNA]</scope>
    <source>
        <strain evidence="11 12">CCMP1205</strain>
    </source>
</reference>
<keyword evidence="8" id="KW-0539">Nucleus</keyword>
<dbReference type="InterPro" id="IPR019410">
    <property type="entry name" value="Methyltransf_16"/>
</dbReference>
<evidence type="ECO:0000256" key="2">
    <source>
        <dbReference type="ARBA" id="ARBA00004496"/>
    </source>
</evidence>
<evidence type="ECO:0000256" key="4">
    <source>
        <dbReference type="ARBA" id="ARBA00022490"/>
    </source>
</evidence>
<sequence length="311" mass="33803">MNDEAPFRFNFDVGAEASKESEDCSRSPKRPREGEELVPAEVVEVEGSGWSGDGDNDEGYGIQEVGNSIRLWKVVKLLEQSTLVQGLDESTDLVPGRYEGGFKVWECSVDLCQYLMQLYNLGESDGKDGNGSKHGDLQGKSVLELGCGQGLPGILCLAHGASSVVFQDFNKEVLRSVTYPCVEKNARHHGKQTNGAATYISGDWSGCRDLLGKQCYDLVLAAETIYEPKSIPSLLDLLSSCVKPKTGVVLVAAKVYYFGVGGGVAPFEQAVKEQGLFDLDHVFRVDDGASNMREILMLKTKPRRDPGAPDL</sequence>
<feature type="region of interest" description="Disordered" evidence="10">
    <location>
        <begin position="1"/>
        <end position="36"/>
    </location>
</feature>
<dbReference type="Gene3D" id="3.40.50.150">
    <property type="entry name" value="Vaccinia Virus protein VP39"/>
    <property type="match status" value="1"/>
</dbReference>